<organism evidence="1">
    <name type="scientific">Myoviridae sp. ctHFk21</name>
    <dbReference type="NCBI Taxonomy" id="2823538"/>
    <lineage>
        <taxon>Viruses</taxon>
        <taxon>Duplodnaviria</taxon>
        <taxon>Heunggongvirae</taxon>
        <taxon>Uroviricota</taxon>
        <taxon>Caudoviricetes</taxon>
    </lineage>
</organism>
<name>A0A8S5L5Z8_9CAUD</name>
<accession>A0A8S5L5Z8</accession>
<proteinExistence type="predicted"/>
<protein>
    <submittedName>
        <fullName evidence="1">Uncharacterized protein</fullName>
    </submittedName>
</protein>
<sequence length="44" mass="4851">MLPKVLGGRGKSVITVKIRKIAYNHIKTKGNSRTAKCKKSVIKV</sequence>
<dbReference type="EMBL" id="BK014637">
    <property type="protein sequence ID" value="DAD65188.1"/>
    <property type="molecule type" value="Genomic_DNA"/>
</dbReference>
<evidence type="ECO:0000313" key="1">
    <source>
        <dbReference type="EMBL" id="DAD65188.1"/>
    </source>
</evidence>
<reference evidence="1" key="1">
    <citation type="journal article" date="2021" name="Proc. Natl. Acad. Sci. U.S.A.">
        <title>A Catalog of Tens of Thousands of Viruses from Human Metagenomes Reveals Hidden Associations with Chronic Diseases.</title>
        <authorList>
            <person name="Tisza M.J."/>
            <person name="Buck C.B."/>
        </authorList>
    </citation>
    <scope>NUCLEOTIDE SEQUENCE</scope>
    <source>
        <strain evidence="1">CtHFk21</strain>
    </source>
</reference>